<evidence type="ECO:0008006" key="3">
    <source>
        <dbReference type="Google" id="ProtNLM"/>
    </source>
</evidence>
<name>A0ABY6CV95_9BACT</name>
<dbReference type="RefSeq" id="WP_262311351.1">
    <property type="nucleotide sequence ID" value="NZ_CP106679.1"/>
</dbReference>
<accession>A0ABY6CV95</accession>
<reference evidence="1" key="1">
    <citation type="submission" date="2022-09" db="EMBL/GenBank/DDBJ databases">
        <title>Comparative genomics and taxonomic characterization of three novel marine species of genus Reichenbachiella exhibiting antioxidant and polysaccharide degradation activities.</title>
        <authorList>
            <person name="Muhammad N."/>
            <person name="Lee Y.-J."/>
            <person name="Ko J."/>
            <person name="Kim S.-G."/>
        </authorList>
    </citation>
    <scope>NUCLEOTIDE SEQUENCE</scope>
    <source>
        <strain evidence="1">BKB1-1</strain>
    </source>
</reference>
<evidence type="ECO:0000313" key="1">
    <source>
        <dbReference type="EMBL" id="UXP33925.1"/>
    </source>
</evidence>
<protein>
    <recommendedName>
        <fullName evidence="3">Membrane-bound lysozyme-inhibitor of c-type lysozyme</fullName>
    </recommendedName>
</protein>
<dbReference type="EMBL" id="CP106679">
    <property type="protein sequence ID" value="UXP33925.1"/>
    <property type="molecule type" value="Genomic_DNA"/>
</dbReference>
<keyword evidence="2" id="KW-1185">Reference proteome</keyword>
<gene>
    <name evidence="1" type="ORF">N6H18_08205</name>
</gene>
<organism evidence="1 2">
    <name type="scientific">Reichenbachiella agarivorans</name>
    <dbReference type="NCBI Taxonomy" id="2979464"/>
    <lineage>
        <taxon>Bacteria</taxon>
        <taxon>Pseudomonadati</taxon>
        <taxon>Bacteroidota</taxon>
        <taxon>Cytophagia</taxon>
        <taxon>Cytophagales</taxon>
        <taxon>Reichenbachiellaceae</taxon>
        <taxon>Reichenbachiella</taxon>
    </lineage>
</organism>
<evidence type="ECO:0000313" key="2">
    <source>
        <dbReference type="Proteomes" id="UP001065174"/>
    </source>
</evidence>
<sequence length="122" mass="14059">MNSILFFILLILIHVGFSSCVSKQSLCDETREALNEKIEGVVIEAYLNEFNHAKTILYCSGYDTLSSLFFVNERSHVFSQLQAGDSILKIKGTLDFYWIRDGNKSYERLDYGCNDNVKKREE</sequence>
<dbReference type="Proteomes" id="UP001065174">
    <property type="component" value="Chromosome"/>
</dbReference>
<proteinExistence type="predicted"/>